<dbReference type="InterPro" id="IPR016039">
    <property type="entry name" value="Thiolase-like"/>
</dbReference>
<feature type="active site" description="Acyl-thioester intermediate" evidence="4">
    <location>
        <position position="137"/>
    </location>
</feature>
<name>A0A1H8ZNR0_9BACI</name>
<comment type="similarity">
    <text evidence="1">Belongs to the thiolase-like superfamily. Chalcone/stilbene synthases family.</text>
</comment>
<dbReference type="InterPro" id="IPR011141">
    <property type="entry name" value="Polyketide_synthase_type-III"/>
</dbReference>
<dbReference type="RefSeq" id="WP_091772227.1">
    <property type="nucleotide sequence ID" value="NZ_FOES01000002.1"/>
</dbReference>
<evidence type="ECO:0000259" key="6">
    <source>
        <dbReference type="Pfam" id="PF02797"/>
    </source>
</evidence>
<dbReference type="PANTHER" id="PTHR11877:SF99">
    <property type="entry name" value="1,3,6,8-TETRAHYDROXYNAPHTHALENE SYNTHASE"/>
    <property type="match status" value="1"/>
</dbReference>
<organism evidence="7 8">
    <name type="scientific">Piscibacillus halophilus</name>
    <dbReference type="NCBI Taxonomy" id="571933"/>
    <lineage>
        <taxon>Bacteria</taxon>
        <taxon>Bacillati</taxon>
        <taxon>Bacillota</taxon>
        <taxon>Bacilli</taxon>
        <taxon>Bacillales</taxon>
        <taxon>Bacillaceae</taxon>
        <taxon>Piscibacillus</taxon>
    </lineage>
</organism>
<dbReference type="GO" id="GO:0016747">
    <property type="term" value="F:acyltransferase activity, transferring groups other than amino-acyl groups"/>
    <property type="evidence" value="ECO:0007669"/>
    <property type="project" value="InterPro"/>
</dbReference>
<evidence type="ECO:0000259" key="5">
    <source>
        <dbReference type="Pfam" id="PF00195"/>
    </source>
</evidence>
<keyword evidence="3" id="KW-0012">Acyltransferase</keyword>
<feature type="domain" description="Chalcone/stilbene synthase C-terminal" evidence="6">
    <location>
        <begin position="216"/>
        <end position="350"/>
    </location>
</feature>
<evidence type="ECO:0000256" key="1">
    <source>
        <dbReference type="ARBA" id="ARBA00005531"/>
    </source>
</evidence>
<gene>
    <name evidence="7" type="ORF">SAMN05216362_10234</name>
</gene>
<evidence type="ECO:0000256" key="3">
    <source>
        <dbReference type="ARBA" id="ARBA00023315"/>
    </source>
</evidence>
<protein>
    <submittedName>
        <fullName evidence="7">15-methylpalmitoyl-4-hydroxy-2-pyrone synthase</fullName>
    </submittedName>
</protein>
<dbReference type="Pfam" id="PF00195">
    <property type="entry name" value="Chal_sti_synt_N"/>
    <property type="match status" value="1"/>
</dbReference>
<dbReference type="CDD" id="cd00831">
    <property type="entry name" value="CHS_like"/>
    <property type="match status" value="1"/>
</dbReference>
<dbReference type="Pfam" id="PF02797">
    <property type="entry name" value="Chal_sti_synt_C"/>
    <property type="match status" value="1"/>
</dbReference>
<dbReference type="AlphaFoldDB" id="A0A1H8ZNR0"/>
<dbReference type="EMBL" id="FOES01000002">
    <property type="protein sequence ID" value="SEP65974.1"/>
    <property type="molecule type" value="Genomic_DNA"/>
</dbReference>
<dbReference type="GO" id="GO:0030639">
    <property type="term" value="P:polyketide biosynthetic process"/>
    <property type="evidence" value="ECO:0007669"/>
    <property type="project" value="TreeGrafter"/>
</dbReference>
<proteinExistence type="inferred from homology"/>
<dbReference type="InterPro" id="IPR012328">
    <property type="entry name" value="Chalcone/stilbene_synt_C"/>
</dbReference>
<evidence type="ECO:0000256" key="2">
    <source>
        <dbReference type="ARBA" id="ARBA00022679"/>
    </source>
</evidence>
<dbReference type="InterPro" id="IPR001099">
    <property type="entry name" value="Chalcone/stilbene_synt_N"/>
</dbReference>
<keyword evidence="8" id="KW-1185">Reference proteome</keyword>
<evidence type="ECO:0000313" key="7">
    <source>
        <dbReference type="EMBL" id="SEP65974.1"/>
    </source>
</evidence>
<dbReference type="STRING" id="571933.SAMN05216362_10234"/>
<sequence>MSVLYNIGTALPNYELKQNQAKGFISKLLEDRRLSKYLSVFDTANIEQRYFVVDPIWFQEPHGVKERNELFIKQGVHLAEKAILNCLKDQELHIKDIDAIISVTSTGVLTPPLDVHLLNRLPFRDNVKRYPLFGLGCAGGGIALSRAHDYLKANPDDSVLIITCELASVAFHHDRLDKQNIVGAALFGDGAGCALLLGREHPLVKQLKTPKLHIKETSSKLLNDSMDVMGWDVRDDGFYVIFATEIPNLVKTFWNNHLTSFLSQQNVSSSYIEHILAHPGGRKVLEEVEAIMDNHQDLQFSKNILKKYGNMSSPTVLFVIKEALQYGEFNLPYHLVTALGPGFTSEILLMEWQ</sequence>
<dbReference type="SUPFAM" id="SSF53901">
    <property type="entry name" value="Thiolase-like"/>
    <property type="match status" value="2"/>
</dbReference>
<feature type="domain" description="Chalcone/stilbene synthase N-terminal" evidence="5">
    <location>
        <begin position="4"/>
        <end position="195"/>
    </location>
</feature>
<dbReference type="OrthoDB" id="9786288at2"/>
<dbReference type="PIRSF" id="PIRSF000451">
    <property type="entry name" value="PKS_III"/>
    <property type="match status" value="1"/>
</dbReference>
<dbReference type="Gene3D" id="3.40.47.10">
    <property type="match status" value="2"/>
</dbReference>
<reference evidence="7 8" key="1">
    <citation type="submission" date="2016-10" db="EMBL/GenBank/DDBJ databases">
        <authorList>
            <person name="de Groot N.N."/>
        </authorList>
    </citation>
    <scope>NUCLEOTIDE SEQUENCE [LARGE SCALE GENOMIC DNA]</scope>
    <source>
        <strain evidence="7 8">DSM 21633</strain>
    </source>
</reference>
<keyword evidence="2" id="KW-0808">Transferase</keyword>
<dbReference type="PANTHER" id="PTHR11877">
    <property type="entry name" value="HYDROXYMETHYLGLUTARYL-COA SYNTHASE"/>
    <property type="match status" value="1"/>
</dbReference>
<evidence type="ECO:0000256" key="4">
    <source>
        <dbReference type="PIRSR" id="PIRSR000451-1"/>
    </source>
</evidence>
<accession>A0A1H8ZNR0</accession>
<evidence type="ECO:0000313" key="8">
    <source>
        <dbReference type="Proteomes" id="UP000199427"/>
    </source>
</evidence>
<dbReference type="Proteomes" id="UP000199427">
    <property type="component" value="Unassembled WGS sequence"/>
</dbReference>